<dbReference type="PANTHER" id="PTHR47245:SF2">
    <property type="entry name" value="PEPTIDYL-PROLYL CIS-TRANS ISOMERASE HP_0175-RELATED"/>
    <property type="match status" value="1"/>
</dbReference>
<dbReference type="RefSeq" id="WP_127750601.1">
    <property type="nucleotide sequence ID" value="NZ_CP033219.1"/>
</dbReference>
<dbReference type="InterPro" id="IPR050245">
    <property type="entry name" value="PrsA_foldase"/>
</dbReference>
<evidence type="ECO:0000256" key="1">
    <source>
        <dbReference type="ARBA" id="ARBA00000971"/>
    </source>
</evidence>
<sequence>MRKGLTFLPRVVLAALLALPLPATAAPHANTVVAIVNGEEITIGHMILSRAVLPAQYQQLPADVLYNAILDQLIQQTALKQALHGEIPHYVQLSLENEKRSLLAADVIESVMEKASSEEDLLAAYEAAYSDGDGGDEFNASHILVETEEDALSVKAELDAGADFSTLAKERSTGPSGPSGGSLGWFSKGRMVPEFETAVLTLKSGEISAPVKTQFGWHVIILNERRKSAAPEFEAVREELATKLRNDAVEARVSELTASATIERPAIEDLDPTILQNVELVRN</sequence>
<evidence type="ECO:0000256" key="6">
    <source>
        <dbReference type="ARBA" id="ARBA00030642"/>
    </source>
</evidence>
<dbReference type="InterPro" id="IPR023058">
    <property type="entry name" value="PPIase_PpiC_CS"/>
</dbReference>
<protein>
    <recommendedName>
        <fullName evidence="4">Parvulin-like PPIase</fullName>
        <ecNumber evidence="3">5.2.1.8</ecNumber>
    </recommendedName>
    <alternativeName>
        <fullName evidence="6">Peptidyl-prolyl cis-trans isomerase plp</fullName>
    </alternativeName>
    <alternativeName>
        <fullName evidence="7">Rotamase plp</fullName>
    </alternativeName>
</protein>
<evidence type="ECO:0000256" key="8">
    <source>
        <dbReference type="PROSITE-ProRule" id="PRU00278"/>
    </source>
</evidence>
<keyword evidence="8 11" id="KW-0413">Isomerase</keyword>
<accession>A0A3T0N7K2</accession>
<feature type="chain" id="PRO_5019149789" description="Parvulin-like PPIase" evidence="9">
    <location>
        <begin position="26"/>
        <end position="283"/>
    </location>
</feature>
<comment type="similarity">
    <text evidence="2">Belongs to the PpiC/parvulin rotamase family.</text>
</comment>
<keyword evidence="9" id="KW-0732">Signal</keyword>
<evidence type="ECO:0000259" key="10">
    <source>
        <dbReference type="PROSITE" id="PS50198"/>
    </source>
</evidence>
<dbReference type="InterPro" id="IPR027304">
    <property type="entry name" value="Trigger_fact/SurA_dom_sf"/>
</dbReference>
<dbReference type="SUPFAM" id="SSF54534">
    <property type="entry name" value="FKBP-like"/>
    <property type="match status" value="1"/>
</dbReference>
<dbReference type="EC" id="5.2.1.8" evidence="3"/>
<dbReference type="SUPFAM" id="SSF109998">
    <property type="entry name" value="Triger factor/SurA peptide-binding domain-like"/>
    <property type="match status" value="1"/>
</dbReference>
<keyword evidence="5 8" id="KW-0697">Rotamase</keyword>
<proteinExistence type="inferred from homology"/>
<dbReference type="KEGG" id="sedi:EBB79_20420"/>
<gene>
    <name evidence="11" type="ORF">EBB79_20420</name>
</gene>
<dbReference type="PANTHER" id="PTHR47245">
    <property type="entry name" value="PEPTIDYLPROLYL ISOMERASE"/>
    <property type="match status" value="1"/>
</dbReference>
<evidence type="ECO:0000256" key="5">
    <source>
        <dbReference type="ARBA" id="ARBA00023110"/>
    </source>
</evidence>
<evidence type="ECO:0000256" key="9">
    <source>
        <dbReference type="SAM" id="SignalP"/>
    </source>
</evidence>
<dbReference type="PROSITE" id="PS50198">
    <property type="entry name" value="PPIC_PPIASE_2"/>
    <property type="match status" value="1"/>
</dbReference>
<dbReference type="PROSITE" id="PS01096">
    <property type="entry name" value="PPIC_PPIASE_1"/>
    <property type="match status" value="1"/>
</dbReference>
<organism evidence="11 12">
    <name type="scientific">Parasedimentitalea marina</name>
    <dbReference type="NCBI Taxonomy" id="2483033"/>
    <lineage>
        <taxon>Bacteria</taxon>
        <taxon>Pseudomonadati</taxon>
        <taxon>Pseudomonadota</taxon>
        <taxon>Alphaproteobacteria</taxon>
        <taxon>Rhodobacterales</taxon>
        <taxon>Paracoccaceae</taxon>
        <taxon>Parasedimentitalea</taxon>
    </lineage>
</organism>
<reference evidence="11 12" key="1">
    <citation type="submission" date="2018-10" db="EMBL/GenBank/DDBJ databases">
        <title>Parasedimentitalea marina sp. nov., a psychrophilic bacterium isolated from deep seawater of the New Britain Trench.</title>
        <authorList>
            <person name="Cao J."/>
        </authorList>
    </citation>
    <scope>NUCLEOTIDE SEQUENCE [LARGE SCALE GENOMIC DNA]</scope>
    <source>
        <strain evidence="11 12">W43</strain>
    </source>
</reference>
<dbReference type="AlphaFoldDB" id="A0A3T0N7K2"/>
<keyword evidence="12" id="KW-1185">Reference proteome</keyword>
<dbReference type="GO" id="GO:0003755">
    <property type="term" value="F:peptidyl-prolyl cis-trans isomerase activity"/>
    <property type="evidence" value="ECO:0007669"/>
    <property type="project" value="UniProtKB-KW"/>
</dbReference>
<feature type="domain" description="PpiC" evidence="10">
    <location>
        <begin position="135"/>
        <end position="224"/>
    </location>
</feature>
<name>A0A3T0N7K2_9RHOB</name>
<evidence type="ECO:0000256" key="2">
    <source>
        <dbReference type="ARBA" id="ARBA00007656"/>
    </source>
</evidence>
<evidence type="ECO:0000256" key="4">
    <source>
        <dbReference type="ARBA" id="ARBA00018370"/>
    </source>
</evidence>
<dbReference type="InterPro" id="IPR000297">
    <property type="entry name" value="PPIase_PpiC"/>
</dbReference>
<evidence type="ECO:0000313" key="11">
    <source>
        <dbReference type="EMBL" id="AZV80016.1"/>
    </source>
</evidence>
<dbReference type="OrthoDB" id="14196at2"/>
<feature type="signal peptide" evidence="9">
    <location>
        <begin position="1"/>
        <end position="25"/>
    </location>
</feature>
<dbReference type="Proteomes" id="UP000283063">
    <property type="component" value="Chromosome"/>
</dbReference>
<evidence type="ECO:0000256" key="3">
    <source>
        <dbReference type="ARBA" id="ARBA00013194"/>
    </source>
</evidence>
<dbReference type="InterPro" id="IPR046357">
    <property type="entry name" value="PPIase_dom_sf"/>
</dbReference>
<dbReference type="EMBL" id="CP033219">
    <property type="protein sequence ID" value="AZV80016.1"/>
    <property type="molecule type" value="Genomic_DNA"/>
</dbReference>
<evidence type="ECO:0000313" key="12">
    <source>
        <dbReference type="Proteomes" id="UP000283063"/>
    </source>
</evidence>
<dbReference type="Pfam" id="PF00639">
    <property type="entry name" value="Rotamase"/>
    <property type="match status" value="1"/>
</dbReference>
<evidence type="ECO:0000256" key="7">
    <source>
        <dbReference type="ARBA" id="ARBA00031484"/>
    </source>
</evidence>
<comment type="catalytic activity">
    <reaction evidence="1">
        <text>[protein]-peptidylproline (omega=180) = [protein]-peptidylproline (omega=0)</text>
        <dbReference type="Rhea" id="RHEA:16237"/>
        <dbReference type="Rhea" id="RHEA-COMP:10747"/>
        <dbReference type="Rhea" id="RHEA-COMP:10748"/>
        <dbReference type="ChEBI" id="CHEBI:83833"/>
        <dbReference type="ChEBI" id="CHEBI:83834"/>
        <dbReference type="EC" id="5.2.1.8"/>
    </reaction>
</comment>
<dbReference type="Gene3D" id="3.10.50.40">
    <property type="match status" value="1"/>
</dbReference>